<accession>A0A2H3K8K7</accession>
<dbReference type="InterPro" id="IPR040787">
    <property type="entry name" value="Cas12a_REC1"/>
</dbReference>
<feature type="region of interest" description="Binds crRNA in crRNA-target DNA heteroduplex" evidence="2">
    <location>
        <begin position="523"/>
        <end position="526"/>
    </location>
</feature>
<dbReference type="InterPro" id="IPR040882">
    <property type="entry name" value="Cas12a_NUC"/>
</dbReference>
<feature type="region of interest" description="Binds crRNA" evidence="2">
    <location>
        <begin position="586"/>
        <end position="590"/>
    </location>
</feature>
<evidence type="ECO:0000313" key="10">
    <source>
        <dbReference type="Proteomes" id="UP000220828"/>
    </source>
</evidence>
<feature type="region of interest" description="Binds DNA in crRNA-target DNA heteroduplex" evidence="2">
    <location>
        <begin position="266"/>
        <end position="270"/>
    </location>
</feature>
<dbReference type="Pfam" id="PF21918">
    <property type="entry name" value="cas_Cpf1_2nd"/>
    <property type="match status" value="1"/>
</dbReference>
<organism evidence="9 10">
    <name type="scientific">Flavobacterium branchiophilum</name>
    <dbReference type="NCBI Taxonomy" id="55197"/>
    <lineage>
        <taxon>Bacteria</taxon>
        <taxon>Pseudomonadati</taxon>
        <taxon>Bacteroidota</taxon>
        <taxon>Flavobacteriia</taxon>
        <taxon>Flavobacteriales</taxon>
        <taxon>Flavobacteriaceae</taxon>
        <taxon>Flavobacterium</taxon>
    </lineage>
</organism>
<evidence type="ECO:0000259" key="5">
    <source>
        <dbReference type="Pfam" id="PF18510"/>
    </source>
</evidence>
<evidence type="ECO:0000259" key="4">
    <source>
        <dbReference type="Pfam" id="PF18501"/>
    </source>
</evidence>
<dbReference type="Proteomes" id="UP000220828">
    <property type="component" value="Unassembled WGS sequence"/>
</dbReference>
<feature type="site" description="Binds DNA in crRNA-target DNA heteroduplex" evidence="3">
    <location>
        <position position="584"/>
    </location>
</feature>
<feature type="site" description="Binds PAM" evidence="3">
    <location>
        <position position="663"/>
    </location>
</feature>
<reference evidence="9 10" key="1">
    <citation type="submission" date="2017-09" db="EMBL/GenBank/DDBJ databases">
        <title>Whole genomes of Flavobacteriaceae.</title>
        <authorList>
            <person name="Stine C."/>
            <person name="Li C."/>
            <person name="Tadesse D."/>
        </authorList>
    </citation>
    <scope>NUCLEOTIDE SEQUENCE [LARGE SCALE GENOMIC DNA]</scope>
    <source>
        <strain evidence="9 10">ATCC 35036</strain>
    </source>
</reference>
<evidence type="ECO:0000259" key="6">
    <source>
        <dbReference type="Pfam" id="PF18516"/>
    </source>
</evidence>
<feature type="domain" description="Cas12a REC2" evidence="7">
    <location>
        <begin position="308"/>
        <end position="582"/>
    </location>
</feature>
<feature type="region of interest" description="Binds crRNA alone and in crRNA-target DNA heteroduplex" evidence="2">
    <location>
        <begin position="160"/>
        <end position="164"/>
    </location>
</feature>
<feature type="domain" description="Cas12a RuvC nuclease" evidence="6">
    <location>
        <begin position="917"/>
        <end position="1331"/>
    </location>
</feature>
<name>A0A2H3K8K7_9FLAO</name>
<dbReference type="SMR" id="A0A2H3K8K7"/>
<comment type="caution">
    <text evidence="9">The sequence shown here is derived from an EMBL/GenBank/DDBJ whole genome shotgun (WGS) entry which is preliminary data.</text>
</comment>
<feature type="active site" description="For pre-crRNA processing" evidence="1">
    <location>
        <position position="896"/>
    </location>
</feature>
<feature type="region of interest" description="Binds crRNA" evidence="2">
    <location>
        <begin position="774"/>
        <end position="777"/>
    </location>
</feature>
<dbReference type="InterPro" id="IPR027620">
    <property type="entry name" value="Cas12a"/>
</dbReference>
<evidence type="ECO:0000256" key="1">
    <source>
        <dbReference type="PIRSR" id="PIRSR627620-1"/>
    </source>
</evidence>
<evidence type="ECO:0000256" key="3">
    <source>
        <dbReference type="PIRSR" id="PIRSR627620-3"/>
    </source>
</evidence>
<feature type="domain" description="Cas12a REC1" evidence="4">
    <location>
        <begin position="46"/>
        <end position="292"/>
    </location>
</feature>
<dbReference type="RefSeq" id="WP_097554884.1">
    <property type="nucleotide sequence ID" value="NZ_PCMW01000117.1"/>
</dbReference>
<feature type="active site" description="For pre-crRNA processing" evidence="1">
    <location>
        <position position="837"/>
    </location>
</feature>
<feature type="active site" description="For pre-crRNA processing" evidence="1">
    <location>
        <position position="828"/>
    </location>
</feature>
<dbReference type="Pfam" id="PF18501">
    <property type="entry name" value="REC1"/>
    <property type="match status" value="1"/>
</dbReference>
<dbReference type="InterPro" id="IPR054116">
    <property type="entry name" value="Cas12a_REC2"/>
</dbReference>
<dbReference type="EMBL" id="PCMW01000117">
    <property type="protein sequence ID" value="PDS22077.1"/>
    <property type="molecule type" value="Genomic_DNA"/>
</dbReference>
<sequence length="1332" mass="157191">MTNKFTNQYSLSKTLRFELIPQGKTLEFIQEKGLLSQDKQRAESYQEMKKTIDKFHKYFIDLALSNAKLTHLETYLELYNKSAETKKEQKFKDDLKKVQDNLRKEIVKSFSDGDAKSIFAILDKKELITVELEKWFENNEQKDIYFDEKFKTFTTYFTGFHQNRKNMYSVEPNSTAIAYRLIHENLPKFLENAKAFEKIKQVESLQVNFRELMGEFGDEGLIFVNELEEMFQINYYNDVLSQNGITIYNSIISGFTKNDIKYKGLNEYINNYNQTKDKKDRLPKLKQLYKQILSDRVSLSFLPDAFTDGKQVLKAIFDFYKINLLSYTIEGQEESQNLLLLIRQTIENLSSFDTQKIYLKNDTHLTTISQQLFGDFSVFSTALNYWYETKVNPKFETEYSKANEKKREILDKAKAVFTKQDYFSIAFLQEVLSEYILTLDHTSDIVKKHSSNCIADYFKNHFVAKKENETDKTFDFIANITAKYQCIQGILENADQYEDELKQDQKLIDNLKFFLDAILELLHFIKPLHLKNDKKIDDNKKEVKLDVNILPKDNSFYIDFELYYKELSLLIPLYNMVRNYVTQKPYSTEKIKLNFENAQLLNGWDANKEGDYLTTILKKDGNYFLAIMDKKHNKAFQKFPEGKENYEKMVYKLLPGVNKMLPKVFFSNKNIAYFNPSKELLENYKKETHKKGDTFNLEHCHTLIDFFKDSLNKHEDWKYFDFQFSETKSYQDLSGFYREVEHQGYKINFKNIDSEYIDGLVNEGKLFQFQIYSKDFSPFSKGKPNMHTLYWKALFEEQNLQNVIYKLNGQAEIFFRKASIKPKNIILHKKKIKIAKKHFIDKKTKTSEIVPVQTIKNLNMYYQGELNENELSKDDLKYIDNFSIFNEENKTIDIIKDKRFTVDKFQFHVPITMNFKATGGSYINQTVLEYLQNNPEVKIIGLDRGERHLVYLTLIDQQGNILKQENLNTITDSKIATPYHKLLDNKENERDLARKNWGTVENIKELKEGYISQVVHKIATLMLEENAIVVMEDLNFGFKRGRFKVEKQIYQKLEKMLIDKLNYLVLKDKQPQELGGLYNALQLTNKFESFQKMGKQSGFLFYVPAWNTSKIDPTTGFVNYFYTKYENVDKAKAFFEKFEAIRFNAEKKYFEFEVKKYSDFNPKAEGTQQAWTICTYGERIETKRQKDQNNKFVSTPINLTEKIEDFLGKNQIVYGDGNCIKSQIASKDDKAFFETLLYWFKMTLQMRNSETRTDIDYLISPVMNDNGTFYNSRDYEKLENPTLPKDADANGAYHIAKKGLMLLNKIDQADLTKKVDLSISNRDWLQFVQKNK</sequence>
<feature type="site" description="Binds crRNA" evidence="3">
    <location>
        <position position="816"/>
    </location>
</feature>
<gene>
    <name evidence="9" type="ORF">B0A77_14360</name>
</gene>
<dbReference type="Pfam" id="PF18510">
    <property type="entry name" value="NUC"/>
    <property type="match status" value="1"/>
</dbReference>
<dbReference type="Pfam" id="PF18516">
    <property type="entry name" value="RuvC_1"/>
    <property type="match status" value="1"/>
</dbReference>
<feature type="site" description="Binds crRNA alone and in crRNA-target DNA heteroduplex" evidence="3">
    <location>
        <position position="14"/>
    </location>
</feature>
<feature type="site" description="Binds Target strand DNA" evidence="3">
    <location>
        <position position="669"/>
    </location>
</feature>
<feature type="region of interest" description="Binds crRNA alone and in crRNA-target DNA heteroduplex" evidence="2">
    <location>
        <begin position="45"/>
        <end position="49"/>
    </location>
</feature>
<feature type="region of interest" description="Binds crRNA in crRNA-target DNA heteroduplex" evidence="2">
    <location>
        <begin position="290"/>
        <end position="293"/>
    </location>
</feature>
<evidence type="ECO:0000259" key="8">
    <source>
        <dbReference type="Pfam" id="PF22222"/>
    </source>
</evidence>
<evidence type="ECO:0000313" key="9">
    <source>
        <dbReference type="EMBL" id="PDS22077.1"/>
    </source>
</evidence>
<dbReference type="OrthoDB" id="3251881at2"/>
<dbReference type="NCBIfam" id="TIGR04330">
    <property type="entry name" value="cas_Cpf1"/>
    <property type="match status" value="1"/>
</dbReference>
<feature type="site" description="Binds DNA in crRNA-target DNA heteroduplex" evidence="3">
    <location>
        <position position="298"/>
    </location>
</feature>
<feature type="domain" description="Cas12a PI" evidence="8">
    <location>
        <begin position="655"/>
        <end position="745"/>
    </location>
</feature>
<proteinExistence type="predicted"/>
<protein>
    <submittedName>
        <fullName evidence="9">Type V CRISPR-associated protein Cpf1</fullName>
    </submittedName>
</protein>
<feature type="site" description="Binds Target strand DNA; via amide nitrogen" evidence="3">
    <location>
        <position position="809"/>
    </location>
</feature>
<feature type="active site" description="For DNase activity of RuvC domain" evidence="1">
    <location>
        <position position="1288"/>
    </location>
</feature>
<feature type="site" description="Binds DNA protospacer adjacent motif (PAM)" evidence="3">
    <location>
        <position position="608"/>
    </location>
</feature>
<evidence type="ECO:0000256" key="2">
    <source>
        <dbReference type="PIRSR" id="PIRSR627620-2"/>
    </source>
</evidence>
<feature type="active site" description="For DNase activity of RuvC domain" evidence="1">
    <location>
        <position position="943"/>
    </location>
</feature>
<dbReference type="InterPro" id="IPR040852">
    <property type="entry name" value="RuvC_1"/>
</dbReference>
<feature type="domain" description="Cas12a nuclease" evidence="5">
    <location>
        <begin position="1111"/>
        <end position="1273"/>
    </location>
</feature>
<dbReference type="Pfam" id="PF22222">
    <property type="entry name" value="Cpf1_PI-like"/>
    <property type="match status" value="1"/>
</dbReference>
<feature type="site" description="Binds DNA in crRNA-target DNA heteroduplex" evidence="3">
    <location>
        <position position="284"/>
    </location>
</feature>
<dbReference type="InterPro" id="IPR053993">
    <property type="entry name" value="Cas12a_PI"/>
</dbReference>
<evidence type="ECO:0000259" key="7">
    <source>
        <dbReference type="Pfam" id="PF21918"/>
    </source>
</evidence>
<feature type="active site" description="For DNase activity of RuvC domain" evidence="1">
    <location>
        <position position="1032"/>
    </location>
</feature>
<feature type="site" description="Binds Target strand DNA" evidence="3">
    <location>
        <position position="659"/>
    </location>
</feature>